<feature type="non-terminal residue" evidence="1">
    <location>
        <position position="1"/>
    </location>
</feature>
<reference evidence="1" key="1">
    <citation type="submission" date="2020-01" db="EMBL/GenBank/DDBJ databases">
        <title>Insect and environment-associated Actinomycetes.</title>
        <authorList>
            <person name="Currrie C."/>
            <person name="Chevrette M."/>
            <person name="Carlson C."/>
            <person name="Stubbendieck R."/>
            <person name="Wendt-Pienkowski E."/>
        </authorList>
    </citation>
    <scope>NUCLEOTIDE SEQUENCE</scope>
    <source>
        <strain evidence="1">SID12501</strain>
    </source>
</reference>
<name>A0A6B3CAN5_9ACTN</name>
<dbReference type="EMBL" id="JAAGLU010000867">
    <property type="protein sequence ID" value="NEC93474.1"/>
    <property type="molecule type" value="Genomic_DNA"/>
</dbReference>
<dbReference type="Pfam" id="PF13432">
    <property type="entry name" value="TPR_16"/>
    <property type="match status" value="2"/>
</dbReference>
<feature type="non-terminal residue" evidence="1">
    <location>
        <position position="137"/>
    </location>
</feature>
<proteinExistence type="predicted"/>
<protein>
    <submittedName>
        <fullName evidence="1">Uncharacterized protein</fullName>
    </submittedName>
</protein>
<gene>
    <name evidence="1" type="ORF">G3I71_48885</name>
</gene>
<dbReference type="InterPro" id="IPR011990">
    <property type="entry name" value="TPR-like_helical_dom_sf"/>
</dbReference>
<dbReference type="SUPFAM" id="SSF48452">
    <property type="entry name" value="TPR-like"/>
    <property type="match status" value="1"/>
</dbReference>
<dbReference type="RefSeq" id="WP_275409467.1">
    <property type="nucleotide sequence ID" value="NZ_JAAGLU010000867.1"/>
</dbReference>
<dbReference type="Gene3D" id="1.25.40.10">
    <property type="entry name" value="Tetratricopeptide repeat domain"/>
    <property type="match status" value="2"/>
</dbReference>
<organism evidence="1">
    <name type="scientific">Streptomyces sp. SID12501</name>
    <dbReference type="NCBI Taxonomy" id="2706042"/>
    <lineage>
        <taxon>Bacteria</taxon>
        <taxon>Bacillati</taxon>
        <taxon>Actinomycetota</taxon>
        <taxon>Actinomycetes</taxon>
        <taxon>Kitasatosporales</taxon>
        <taxon>Streptomycetaceae</taxon>
        <taxon>Streptomyces</taxon>
    </lineage>
</organism>
<evidence type="ECO:0000313" key="1">
    <source>
        <dbReference type="EMBL" id="NEC93474.1"/>
    </source>
</evidence>
<sequence>RAHAYTQLGRYDEADAAVQKMVDLRPDAASLARASYAFELKGDTDRARALMRRSLTAAATPADTAFAHNVLASLDLQDADPRAALSRTRTGLKAAPGDSALLETRARAHLALGDTTKALADYRAAVAIAPLPHHLLG</sequence>
<dbReference type="AlphaFoldDB" id="A0A6B3CAN5"/>
<comment type="caution">
    <text evidence="1">The sequence shown here is derived from an EMBL/GenBank/DDBJ whole genome shotgun (WGS) entry which is preliminary data.</text>
</comment>
<accession>A0A6B3CAN5</accession>